<evidence type="ECO:0000256" key="1">
    <source>
        <dbReference type="SAM" id="MobiDB-lite"/>
    </source>
</evidence>
<proteinExistence type="predicted"/>
<comment type="caution">
    <text evidence="3">The sequence shown here is derived from an EMBL/GenBank/DDBJ whole genome shotgun (WGS) entry which is preliminary data.</text>
</comment>
<gene>
    <name evidence="3" type="ORF">GCM10009863_22040</name>
</gene>
<feature type="compositionally biased region" description="Low complexity" evidence="1">
    <location>
        <begin position="36"/>
        <end position="52"/>
    </location>
</feature>
<feature type="signal peptide" evidence="2">
    <location>
        <begin position="1"/>
        <end position="23"/>
    </location>
</feature>
<evidence type="ECO:0000256" key="2">
    <source>
        <dbReference type="SAM" id="SignalP"/>
    </source>
</evidence>
<evidence type="ECO:0000313" key="4">
    <source>
        <dbReference type="Proteomes" id="UP001501447"/>
    </source>
</evidence>
<accession>A0ABN3Q0W7</accession>
<organism evidence="3 4">
    <name type="scientific">Streptomyces axinellae</name>
    <dbReference type="NCBI Taxonomy" id="552788"/>
    <lineage>
        <taxon>Bacteria</taxon>
        <taxon>Bacillati</taxon>
        <taxon>Actinomycetota</taxon>
        <taxon>Actinomycetes</taxon>
        <taxon>Kitasatosporales</taxon>
        <taxon>Streptomycetaceae</taxon>
        <taxon>Streptomyces</taxon>
    </lineage>
</organism>
<dbReference type="Proteomes" id="UP001501447">
    <property type="component" value="Unassembled WGS sequence"/>
</dbReference>
<keyword evidence="4" id="KW-1185">Reference proteome</keyword>
<dbReference type="RefSeq" id="WP_344564684.1">
    <property type="nucleotide sequence ID" value="NZ_BAAARJ010000006.1"/>
</dbReference>
<name>A0ABN3Q0W7_9ACTN</name>
<reference evidence="3 4" key="1">
    <citation type="journal article" date="2019" name="Int. J. Syst. Evol. Microbiol.">
        <title>The Global Catalogue of Microorganisms (GCM) 10K type strain sequencing project: providing services to taxonomists for standard genome sequencing and annotation.</title>
        <authorList>
            <consortium name="The Broad Institute Genomics Platform"/>
            <consortium name="The Broad Institute Genome Sequencing Center for Infectious Disease"/>
            <person name="Wu L."/>
            <person name="Ma J."/>
        </authorList>
    </citation>
    <scope>NUCLEOTIDE SEQUENCE [LARGE SCALE GENOMIC DNA]</scope>
    <source>
        <strain evidence="3 4">JCM 16373</strain>
    </source>
</reference>
<feature type="region of interest" description="Disordered" evidence="1">
    <location>
        <begin position="24"/>
        <end position="106"/>
    </location>
</feature>
<feature type="chain" id="PRO_5045862361" description="Secreted protein" evidence="2">
    <location>
        <begin position="24"/>
        <end position="189"/>
    </location>
</feature>
<dbReference type="EMBL" id="BAAARJ010000006">
    <property type="protein sequence ID" value="GAA2608222.1"/>
    <property type="molecule type" value="Genomic_DNA"/>
</dbReference>
<evidence type="ECO:0000313" key="3">
    <source>
        <dbReference type="EMBL" id="GAA2608222.1"/>
    </source>
</evidence>
<protein>
    <recommendedName>
        <fullName evidence="5">Secreted protein</fullName>
    </recommendedName>
</protein>
<sequence length="189" mass="20339">MRRSLLRPVATGILALSVLGAGASSGVAADHPPVPAQGQSQGAPAQQDPAAGEYGTEPAGEYDVASALERDQQLTRPAQHQAAPAVPRGEGPPSWGEVPRKSNEAHADKKVVRKWEEFRVFGKATGISRHSVAVLQQKQRGRWATLPIRVPVHRNGTYTMRVRLALKGNNELRTIAGGVPSRPFHVFVR</sequence>
<keyword evidence="2" id="KW-0732">Signal</keyword>
<evidence type="ECO:0008006" key="5">
    <source>
        <dbReference type="Google" id="ProtNLM"/>
    </source>
</evidence>